<reference evidence="2" key="1">
    <citation type="submission" date="2023-11" db="EMBL/GenBank/DDBJ databases">
        <authorList>
            <person name="Helweg L.P."/>
            <person name="Kiel A."/>
            <person name="Hitz F."/>
            <person name="Ruckert-Reed C."/>
            <person name="Busche T."/>
            <person name="Kaltschmidt B."/>
            <person name="Kaltschmidt C."/>
        </authorList>
    </citation>
    <scope>NUCLEOTIDE SEQUENCE [LARGE SCALE GENOMIC DNA]</scope>
    <source>
        <strain evidence="2">4.1</strain>
    </source>
</reference>
<proteinExistence type="predicted"/>
<dbReference type="AlphaFoldDB" id="A0AAF0Z674"/>
<keyword evidence="2" id="KW-1185">Reference proteome</keyword>
<protein>
    <submittedName>
        <fullName evidence="1">Uncharacterized protein</fullName>
    </submittedName>
</protein>
<dbReference type="KEGG" id="sbil:SANBI_001216"/>
<sequence>MSQAEETEFKISGSFYETQLGDVAQATQACVAETLENRRESLGAVHQIDSDFGTWIAEVNGPVRSQLESARRELAFSQYCVASGLYRQAYVGLRLFLELTFAAVYFSVNEFERRRWMSDRSDFSWSAALSSDGGVLSRSFVQEFFPSMAEAALTYSKDAEASYRHCSQFVHGKDRVSRLIPDTIEFSGEVLDDWCETAHKASISALFLLFVRYGIELDARENQNLSDVLVGNFSHLSGIREYVGLTGN</sequence>
<dbReference type="EMBL" id="CP138359">
    <property type="protein sequence ID" value="WPF83532.1"/>
    <property type="molecule type" value="Genomic_DNA"/>
</dbReference>
<accession>A0AAF0Z674</accession>
<gene>
    <name evidence="1" type="ORF">SANBI_001216</name>
</gene>
<evidence type="ECO:0000313" key="1">
    <source>
        <dbReference type="EMBL" id="WPF83532.1"/>
    </source>
</evidence>
<evidence type="ECO:0000313" key="2">
    <source>
        <dbReference type="Proteomes" id="UP001304340"/>
    </source>
</evidence>
<name>A0AAF0Z674_9MICO</name>
<dbReference type="Proteomes" id="UP001304340">
    <property type="component" value="Chromosome"/>
</dbReference>
<dbReference type="RefSeq" id="WP_319159918.1">
    <property type="nucleotide sequence ID" value="NZ_CP138359.1"/>
</dbReference>
<organism evidence="1 2">
    <name type="scientific">Sanguibacter biliveldensis</name>
    <dbReference type="NCBI Taxonomy" id="3030830"/>
    <lineage>
        <taxon>Bacteria</taxon>
        <taxon>Bacillati</taxon>
        <taxon>Actinomycetota</taxon>
        <taxon>Actinomycetes</taxon>
        <taxon>Micrococcales</taxon>
        <taxon>Sanguibacteraceae</taxon>
        <taxon>Sanguibacter</taxon>
    </lineage>
</organism>